<dbReference type="AlphaFoldDB" id="A0A830BJE3"/>
<comment type="caution">
    <text evidence="2">The sequence shown here is derived from an EMBL/GenBank/DDBJ whole genome shotgun (WGS) entry which is preliminary data.</text>
</comment>
<organism evidence="2 3">
    <name type="scientific">Phtheirospermum japonicum</name>
    <dbReference type="NCBI Taxonomy" id="374723"/>
    <lineage>
        <taxon>Eukaryota</taxon>
        <taxon>Viridiplantae</taxon>
        <taxon>Streptophyta</taxon>
        <taxon>Embryophyta</taxon>
        <taxon>Tracheophyta</taxon>
        <taxon>Spermatophyta</taxon>
        <taxon>Magnoliopsida</taxon>
        <taxon>eudicotyledons</taxon>
        <taxon>Gunneridae</taxon>
        <taxon>Pentapetalae</taxon>
        <taxon>asterids</taxon>
        <taxon>lamiids</taxon>
        <taxon>Lamiales</taxon>
        <taxon>Orobanchaceae</taxon>
        <taxon>Orobanchaceae incertae sedis</taxon>
        <taxon>Phtheirospermum</taxon>
    </lineage>
</organism>
<reference evidence="2" key="1">
    <citation type="submission" date="2020-07" db="EMBL/GenBank/DDBJ databases">
        <title>Ethylene signaling mediates host invasion by parasitic plants.</title>
        <authorList>
            <person name="Yoshida S."/>
        </authorList>
    </citation>
    <scope>NUCLEOTIDE SEQUENCE</scope>
    <source>
        <strain evidence="2">Okayama</strain>
    </source>
</reference>
<keyword evidence="3" id="KW-1185">Reference proteome</keyword>
<accession>A0A830BJE3</accession>
<dbReference type="Proteomes" id="UP000653305">
    <property type="component" value="Unassembled WGS sequence"/>
</dbReference>
<protein>
    <submittedName>
        <fullName evidence="2">Uncharacterized protein</fullName>
    </submittedName>
</protein>
<sequence>MHSFSRSEIHFGRSEALRFGPPNALLPLHSERRVAHARPHFRSPISFPLLKPRPLGGAHPLPAARRPPLHRLGRPRPHRLQRCRRGFIHVDGLAYPR</sequence>
<gene>
    <name evidence="2" type="ORF">PHJA_000774000</name>
</gene>
<evidence type="ECO:0000313" key="2">
    <source>
        <dbReference type="EMBL" id="GFP86302.1"/>
    </source>
</evidence>
<evidence type="ECO:0000313" key="3">
    <source>
        <dbReference type="Proteomes" id="UP000653305"/>
    </source>
</evidence>
<name>A0A830BJE3_9LAMI</name>
<feature type="compositionally biased region" description="Low complexity" evidence="1">
    <location>
        <begin position="56"/>
        <end position="66"/>
    </location>
</feature>
<feature type="region of interest" description="Disordered" evidence="1">
    <location>
        <begin position="44"/>
        <end position="78"/>
    </location>
</feature>
<feature type="compositionally biased region" description="Basic residues" evidence="1">
    <location>
        <begin position="67"/>
        <end position="78"/>
    </location>
</feature>
<evidence type="ECO:0000256" key="1">
    <source>
        <dbReference type="SAM" id="MobiDB-lite"/>
    </source>
</evidence>
<dbReference type="EMBL" id="BMAC01000123">
    <property type="protein sequence ID" value="GFP86302.1"/>
    <property type="molecule type" value="Genomic_DNA"/>
</dbReference>
<proteinExistence type="predicted"/>